<gene>
    <name evidence="1" type="primary">CHRD</name>
    <name evidence="1" type="ORF">CM83_20762</name>
</gene>
<sequence length="107" mass="12017">MIPFLGKTHCTYKGHKIELNKHYYPKGECIKLTCEADPSGKRVEGLDGMSCSPQVAVIYGEKGKKFIEPQPSLDLKYPKCCPVKYVFVPDNTKKHNSGNEINTLNNN</sequence>
<reference evidence="1" key="1">
    <citation type="journal article" date="2014" name="PLoS ONE">
        <title>Transcriptome-Based Identification of ABC Transporters in the Western Tarnished Plant Bug Lygus hesperus.</title>
        <authorList>
            <person name="Hull J.J."/>
            <person name="Chaney K."/>
            <person name="Geib S.M."/>
            <person name="Fabrick J.A."/>
            <person name="Brent C.S."/>
            <person name="Walsh D."/>
            <person name="Lavine L.C."/>
        </authorList>
    </citation>
    <scope>NUCLEOTIDE SEQUENCE</scope>
</reference>
<dbReference type="EMBL" id="GBRD01014017">
    <property type="protein sequence ID" value="JAG51809.1"/>
    <property type="molecule type" value="Transcribed_RNA"/>
</dbReference>
<accession>A0A0A9W7Q8</accession>
<name>A0A0A9W7Q8_LYGHE</name>
<dbReference type="AlphaFoldDB" id="A0A0A9W7Q8"/>
<protein>
    <submittedName>
        <fullName evidence="1">Chordin</fullName>
    </submittedName>
</protein>
<dbReference type="EMBL" id="GBHO01039132">
    <property type="protein sequence ID" value="JAG04472.1"/>
    <property type="molecule type" value="Transcribed_RNA"/>
</dbReference>
<organism evidence="1">
    <name type="scientific">Lygus hesperus</name>
    <name type="common">Western plant bug</name>
    <dbReference type="NCBI Taxonomy" id="30085"/>
    <lineage>
        <taxon>Eukaryota</taxon>
        <taxon>Metazoa</taxon>
        <taxon>Ecdysozoa</taxon>
        <taxon>Arthropoda</taxon>
        <taxon>Hexapoda</taxon>
        <taxon>Insecta</taxon>
        <taxon>Pterygota</taxon>
        <taxon>Neoptera</taxon>
        <taxon>Paraneoptera</taxon>
        <taxon>Hemiptera</taxon>
        <taxon>Heteroptera</taxon>
        <taxon>Panheteroptera</taxon>
        <taxon>Cimicomorpha</taxon>
        <taxon>Miridae</taxon>
        <taxon>Mirini</taxon>
        <taxon>Lygus</taxon>
    </lineage>
</organism>
<evidence type="ECO:0000313" key="2">
    <source>
        <dbReference type="EMBL" id="JAG51809.1"/>
    </source>
</evidence>
<proteinExistence type="predicted"/>
<reference evidence="1" key="2">
    <citation type="submission" date="2014-07" db="EMBL/GenBank/DDBJ databases">
        <authorList>
            <person name="Hull J."/>
        </authorList>
    </citation>
    <scope>NUCLEOTIDE SEQUENCE</scope>
</reference>
<reference evidence="2" key="3">
    <citation type="submission" date="2014-09" db="EMBL/GenBank/DDBJ databases">
        <authorList>
            <person name="Magalhaes I.L.F."/>
            <person name="Oliveira U."/>
            <person name="Santos F.R."/>
            <person name="Vidigal T.H.D.A."/>
            <person name="Brescovit A.D."/>
            <person name="Santos A.J."/>
        </authorList>
    </citation>
    <scope>NUCLEOTIDE SEQUENCE</scope>
</reference>
<evidence type="ECO:0000313" key="1">
    <source>
        <dbReference type="EMBL" id="JAG04472.1"/>
    </source>
</evidence>